<accession>M2N0Y3</accession>
<dbReference type="HOGENOM" id="CLU_2049255_0_0_1"/>
<evidence type="ECO:0000313" key="2">
    <source>
        <dbReference type="EMBL" id="EMC92564.1"/>
    </source>
</evidence>
<dbReference type="Proteomes" id="UP000011761">
    <property type="component" value="Unassembled WGS sequence"/>
</dbReference>
<name>M2N0Y3_BAUPA</name>
<sequence>MRCMPILTRLRLALLLEPLPHRYVHLLQHRRQRQSRLLSRQRHRYPRRTLPRSDCWHPYSCCSGLPAARTGCHTSVVALRTPRKTSSAAAAGNIISPLGDGRRRTSDSRSRRPPEAARPV</sequence>
<dbReference type="GeneID" id="19110296"/>
<organism evidence="2 3">
    <name type="scientific">Baudoinia panamericana (strain UAMH 10762)</name>
    <name type="common">Angels' share fungus</name>
    <name type="synonym">Baudoinia compniacensis (strain UAMH 10762)</name>
    <dbReference type="NCBI Taxonomy" id="717646"/>
    <lineage>
        <taxon>Eukaryota</taxon>
        <taxon>Fungi</taxon>
        <taxon>Dikarya</taxon>
        <taxon>Ascomycota</taxon>
        <taxon>Pezizomycotina</taxon>
        <taxon>Dothideomycetes</taxon>
        <taxon>Dothideomycetidae</taxon>
        <taxon>Mycosphaerellales</taxon>
        <taxon>Teratosphaeriaceae</taxon>
        <taxon>Baudoinia</taxon>
    </lineage>
</organism>
<feature type="region of interest" description="Disordered" evidence="1">
    <location>
        <begin position="82"/>
        <end position="120"/>
    </location>
</feature>
<dbReference type="RefSeq" id="XP_007679994.1">
    <property type="nucleotide sequence ID" value="XM_007681804.1"/>
</dbReference>
<feature type="compositionally biased region" description="Basic and acidic residues" evidence="1">
    <location>
        <begin position="100"/>
        <end position="120"/>
    </location>
</feature>
<protein>
    <submittedName>
        <fullName evidence="2">Uncharacterized protein</fullName>
    </submittedName>
</protein>
<proteinExistence type="predicted"/>
<evidence type="ECO:0000256" key="1">
    <source>
        <dbReference type="SAM" id="MobiDB-lite"/>
    </source>
</evidence>
<gene>
    <name evidence="2" type="ORF">BAUCODRAFT_254058</name>
</gene>
<dbReference type="KEGG" id="bcom:BAUCODRAFT_254058"/>
<dbReference type="EMBL" id="KB445561">
    <property type="protein sequence ID" value="EMC92564.1"/>
    <property type="molecule type" value="Genomic_DNA"/>
</dbReference>
<keyword evidence="3" id="KW-1185">Reference proteome</keyword>
<reference evidence="2 3" key="1">
    <citation type="journal article" date="2012" name="PLoS Pathog.">
        <title>Diverse lifestyles and strategies of plant pathogenesis encoded in the genomes of eighteen Dothideomycetes fungi.</title>
        <authorList>
            <person name="Ohm R.A."/>
            <person name="Feau N."/>
            <person name="Henrissat B."/>
            <person name="Schoch C.L."/>
            <person name="Horwitz B.A."/>
            <person name="Barry K.W."/>
            <person name="Condon B.J."/>
            <person name="Copeland A.C."/>
            <person name="Dhillon B."/>
            <person name="Glaser F."/>
            <person name="Hesse C.N."/>
            <person name="Kosti I."/>
            <person name="LaButti K."/>
            <person name="Lindquist E.A."/>
            <person name="Lucas S."/>
            <person name="Salamov A.A."/>
            <person name="Bradshaw R.E."/>
            <person name="Ciuffetti L."/>
            <person name="Hamelin R.C."/>
            <person name="Kema G.H.J."/>
            <person name="Lawrence C."/>
            <person name="Scott J.A."/>
            <person name="Spatafora J.W."/>
            <person name="Turgeon B.G."/>
            <person name="de Wit P.J.G.M."/>
            <person name="Zhong S."/>
            <person name="Goodwin S.B."/>
            <person name="Grigoriev I.V."/>
        </authorList>
    </citation>
    <scope>NUCLEOTIDE SEQUENCE [LARGE SCALE GENOMIC DNA]</scope>
    <source>
        <strain evidence="2 3">UAMH 10762</strain>
    </source>
</reference>
<evidence type="ECO:0000313" key="3">
    <source>
        <dbReference type="Proteomes" id="UP000011761"/>
    </source>
</evidence>
<dbReference type="AlphaFoldDB" id="M2N0Y3"/>